<name>A0A6J6NAR6_9ZZZZ</name>
<sequence length="276" mass="28557">MSSSLSELFDLLLFDLDGVVYIGPHAVPGAIEGIRAAHEQGVRCCYITNNASRTPGEVTEHLQSLGIKANASEVVTSAQAGVSLIADLVPPRSRILAIGGPGVFEALREREFVPVESADDSPAGVLQGIGMDLGWRALTEATFAVAAGLPWVATNLDSTFPTPRGLAPGNGAMVEAVAHATGRRPDGVGGKPEPALLLEALARTGATRPLMIGDRLDTDIAAGNRLGMATLLVMTGVTGESELAGATGLEEPTYVAPDLSCLSAGTSWEHLKWVKG</sequence>
<dbReference type="EMBL" id="CAEZWW010000199">
    <property type="protein sequence ID" value="CAB4683236.1"/>
    <property type="molecule type" value="Genomic_DNA"/>
</dbReference>
<dbReference type="Pfam" id="PF13242">
    <property type="entry name" value="Hydrolase_like"/>
    <property type="match status" value="1"/>
</dbReference>
<accession>A0A6J6NAR6</accession>
<dbReference type="NCBIfam" id="TIGR01460">
    <property type="entry name" value="HAD-SF-IIA"/>
    <property type="match status" value="1"/>
</dbReference>
<gene>
    <name evidence="1" type="ORF">UFOPK2310_01365</name>
    <name evidence="2" type="ORF">UFOPK4092_00158</name>
</gene>
<dbReference type="PANTHER" id="PTHR19288:SF95">
    <property type="entry name" value="D-GLYCEROL 3-PHOSPHATE PHOSPHATASE"/>
    <property type="match status" value="1"/>
</dbReference>
<dbReference type="PANTHER" id="PTHR19288">
    <property type="entry name" value="4-NITROPHENYLPHOSPHATASE-RELATED"/>
    <property type="match status" value="1"/>
</dbReference>
<dbReference type="Pfam" id="PF13344">
    <property type="entry name" value="Hydrolase_6"/>
    <property type="match status" value="1"/>
</dbReference>
<evidence type="ECO:0000313" key="2">
    <source>
        <dbReference type="EMBL" id="CAB5006687.1"/>
    </source>
</evidence>
<dbReference type="GO" id="GO:0005737">
    <property type="term" value="C:cytoplasm"/>
    <property type="evidence" value="ECO:0007669"/>
    <property type="project" value="TreeGrafter"/>
</dbReference>
<organism evidence="1">
    <name type="scientific">freshwater metagenome</name>
    <dbReference type="NCBI Taxonomy" id="449393"/>
    <lineage>
        <taxon>unclassified sequences</taxon>
        <taxon>metagenomes</taxon>
        <taxon>ecological metagenomes</taxon>
    </lineage>
</organism>
<dbReference type="EMBL" id="CAFBPJ010000009">
    <property type="protein sequence ID" value="CAB5006687.1"/>
    <property type="molecule type" value="Genomic_DNA"/>
</dbReference>
<protein>
    <submittedName>
        <fullName evidence="1">Unannotated protein</fullName>
    </submittedName>
</protein>
<reference evidence="1" key="1">
    <citation type="submission" date="2020-05" db="EMBL/GenBank/DDBJ databases">
        <authorList>
            <person name="Chiriac C."/>
            <person name="Salcher M."/>
            <person name="Ghai R."/>
            <person name="Kavagutti S V."/>
        </authorList>
    </citation>
    <scope>NUCLEOTIDE SEQUENCE</scope>
</reference>
<dbReference type="GO" id="GO:0016791">
    <property type="term" value="F:phosphatase activity"/>
    <property type="evidence" value="ECO:0007669"/>
    <property type="project" value="TreeGrafter"/>
</dbReference>
<dbReference type="SUPFAM" id="SSF56784">
    <property type="entry name" value="HAD-like"/>
    <property type="match status" value="1"/>
</dbReference>
<dbReference type="Gene3D" id="3.40.50.1000">
    <property type="entry name" value="HAD superfamily/HAD-like"/>
    <property type="match status" value="2"/>
</dbReference>
<dbReference type="AlphaFoldDB" id="A0A6J6NAR6"/>
<evidence type="ECO:0000313" key="1">
    <source>
        <dbReference type="EMBL" id="CAB4683236.1"/>
    </source>
</evidence>
<dbReference type="InterPro" id="IPR006439">
    <property type="entry name" value="HAD-SF_hydro_IA"/>
</dbReference>
<dbReference type="InterPro" id="IPR036412">
    <property type="entry name" value="HAD-like_sf"/>
</dbReference>
<dbReference type="InterPro" id="IPR006357">
    <property type="entry name" value="HAD-SF_hydro_IIA"/>
</dbReference>
<dbReference type="InterPro" id="IPR023214">
    <property type="entry name" value="HAD_sf"/>
</dbReference>
<dbReference type="PIRSF" id="PIRSF000915">
    <property type="entry name" value="PGP-type_phosphatase"/>
    <property type="match status" value="1"/>
</dbReference>
<proteinExistence type="predicted"/>
<dbReference type="NCBIfam" id="TIGR01549">
    <property type="entry name" value="HAD-SF-IA-v1"/>
    <property type="match status" value="1"/>
</dbReference>